<comment type="caution">
    <text evidence="5">The sequence shown here is derived from an EMBL/GenBank/DDBJ whole genome shotgun (WGS) entry which is preliminary data.</text>
</comment>
<reference evidence="5 6" key="1">
    <citation type="submission" date="2024-04" db="EMBL/GenBank/DDBJ databases">
        <title>Flavobacterium sp. DGU11 16S ribosomal RNA gene Genome sequencing and assembly.</title>
        <authorList>
            <person name="Park S."/>
        </authorList>
    </citation>
    <scope>NUCLEOTIDE SEQUENCE [LARGE SCALE GENOMIC DNA]</scope>
    <source>
        <strain evidence="5 6">DGU11</strain>
    </source>
</reference>
<dbReference type="GO" id="GO:0008745">
    <property type="term" value="F:N-acetylmuramoyl-L-alanine amidase activity"/>
    <property type="evidence" value="ECO:0007669"/>
    <property type="project" value="UniProtKB-EC"/>
</dbReference>
<dbReference type="Pfam" id="PF01520">
    <property type="entry name" value="Amidase_3"/>
    <property type="match status" value="1"/>
</dbReference>
<evidence type="ECO:0000256" key="3">
    <source>
        <dbReference type="ARBA" id="ARBA00022801"/>
    </source>
</evidence>
<name>A0ABU9HS84_9FLAO</name>
<comment type="catalytic activity">
    <reaction evidence="1">
        <text>Hydrolyzes the link between N-acetylmuramoyl residues and L-amino acid residues in certain cell-wall glycopeptides.</text>
        <dbReference type="EC" id="3.5.1.28"/>
    </reaction>
</comment>
<dbReference type="RefSeq" id="WP_341695335.1">
    <property type="nucleotide sequence ID" value="NZ_JBBYHR010000001.1"/>
</dbReference>
<dbReference type="InterPro" id="IPR050695">
    <property type="entry name" value="N-acetylmuramoyl_amidase_3"/>
</dbReference>
<evidence type="ECO:0000259" key="4">
    <source>
        <dbReference type="SMART" id="SM00646"/>
    </source>
</evidence>
<evidence type="ECO:0000313" key="5">
    <source>
        <dbReference type="EMBL" id="MEL1243017.1"/>
    </source>
</evidence>
<evidence type="ECO:0000256" key="1">
    <source>
        <dbReference type="ARBA" id="ARBA00001561"/>
    </source>
</evidence>
<proteinExistence type="predicted"/>
<sequence>MDIAIITNNRLKLAFLAFIACMGTVFGQGNSKFRVVLDPGHGSQDTGASYHGFKEKDIVLSVALKVGKLLEKEGVQVIYTRKTDVFIELDERCNIANKAEADLFVSIHCNGETKKTAYGAETYVMGTAKNASHLEVAKKENSVISFEADKTRYEGFDPAKPETIIGLTLLNEQSAFQSIDLAIKIQDGFNRSLKRKDRGVKQAPFWVLHRTAMPSVLIELGFISYQQEGQYLSSDAGQDEIAEAIAKSIMDYKKEYFIAGDVSYTDTRDDEDLKPAPKISTPKAAAAPKVAAAPKKGESFRIQIATGGKDLALKPSNFKGLKNVTKDKSSSTIRYFYGETTDREQADKLLAEAKAKGYRDAFIVAF</sequence>
<evidence type="ECO:0000313" key="6">
    <source>
        <dbReference type="Proteomes" id="UP001464555"/>
    </source>
</evidence>
<dbReference type="SUPFAM" id="SSF53187">
    <property type="entry name" value="Zn-dependent exopeptidases"/>
    <property type="match status" value="1"/>
</dbReference>
<dbReference type="PANTHER" id="PTHR30404">
    <property type="entry name" value="N-ACETYLMURAMOYL-L-ALANINE AMIDASE"/>
    <property type="match status" value="1"/>
</dbReference>
<dbReference type="PANTHER" id="PTHR30404:SF0">
    <property type="entry name" value="N-ACETYLMURAMOYL-L-ALANINE AMIDASE AMIC"/>
    <property type="match status" value="1"/>
</dbReference>
<dbReference type="EC" id="3.5.1.28" evidence="2"/>
<evidence type="ECO:0000256" key="2">
    <source>
        <dbReference type="ARBA" id="ARBA00011901"/>
    </source>
</evidence>
<keyword evidence="3 5" id="KW-0378">Hydrolase</keyword>
<dbReference type="Proteomes" id="UP001464555">
    <property type="component" value="Unassembled WGS sequence"/>
</dbReference>
<dbReference type="EMBL" id="JBBYHR010000001">
    <property type="protein sequence ID" value="MEL1243017.1"/>
    <property type="molecule type" value="Genomic_DNA"/>
</dbReference>
<keyword evidence="6" id="KW-1185">Reference proteome</keyword>
<organism evidence="5 6">
    <name type="scientific">Flavobacterium arundinis</name>
    <dbReference type="NCBI Taxonomy" id="3139143"/>
    <lineage>
        <taxon>Bacteria</taxon>
        <taxon>Pseudomonadati</taxon>
        <taxon>Bacteroidota</taxon>
        <taxon>Flavobacteriia</taxon>
        <taxon>Flavobacteriales</taxon>
        <taxon>Flavobacteriaceae</taxon>
        <taxon>Flavobacterium</taxon>
    </lineage>
</organism>
<dbReference type="SMART" id="SM00646">
    <property type="entry name" value="Ami_3"/>
    <property type="match status" value="1"/>
</dbReference>
<gene>
    <name evidence="5" type="ORF">AAEO56_01975</name>
</gene>
<dbReference type="Gene3D" id="3.40.630.40">
    <property type="entry name" value="Zn-dependent exopeptidases"/>
    <property type="match status" value="1"/>
</dbReference>
<protein>
    <recommendedName>
        <fullName evidence="2">N-acetylmuramoyl-L-alanine amidase</fullName>
        <ecNumber evidence="2">3.5.1.28</ecNumber>
    </recommendedName>
</protein>
<feature type="domain" description="MurNAc-LAA" evidence="4">
    <location>
        <begin position="93"/>
        <end position="250"/>
    </location>
</feature>
<dbReference type="InterPro" id="IPR002508">
    <property type="entry name" value="MurNAc-LAA_cat"/>
</dbReference>
<dbReference type="CDD" id="cd02696">
    <property type="entry name" value="MurNAc-LAA"/>
    <property type="match status" value="1"/>
</dbReference>
<accession>A0ABU9HS84</accession>